<reference evidence="1 2" key="2">
    <citation type="journal article" date="2022" name="Microorganisms">
        <title>Complete Genome Sequences of Two Flavobacterium ammonificans Strains and a Flavobacterium ammoniigenes Strain of Ammonifying Bacterioplankton Isolated from Surface River Water.</title>
        <authorList>
            <person name="Suda W."/>
            <person name="Ogata Y."/>
            <person name="Shindo C."/>
            <person name="Watanabe K."/>
        </authorList>
    </citation>
    <scope>NUCLEOTIDE SEQUENCE [LARGE SCALE GENOMIC DNA]</scope>
    <source>
        <strain evidence="1 2">GENT5</strain>
    </source>
</reference>
<protein>
    <recommendedName>
        <fullName evidence="3">Lipoprotein</fullName>
    </recommendedName>
</protein>
<organism evidence="1 2">
    <name type="scientific">Flavobacterium ammoniigenes</name>
    <dbReference type="NCBI Taxonomy" id="1751095"/>
    <lineage>
        <taxon>Bacteria</taxon>
        <taxon>Pseudomonadati</taxon>
        <taxon>Bacteroidota</taxon>
        <taxon>Flavobacteriia</taxon>
        <taxon>Flavobacteriales</taxon>
        <taxon>Flavobacteriaceae</taxon>
        <taxon>Flavobacterium</taxon>
    </lineage>
</organism>
<evidence type="ECO:0008006" key="3">
    <source>
        <dbReference type="Google" id="ProtNLM"/>
    </source>
</evidence>
<keyword evidence="2" id="KW-1185">Reference proteome</keyword>
<evidence type="ECO:0000313" key="2">
    <source>
        <dbReference type="Proteomes" id="UP001319867"/>
    </source>
</evidence>
<reference evidence="1 2" key="1">
    <citation type="journal article" date="2022" name="Int. J. Syst. Evol. Microbiol.">
        <title>Flavobacterium ammonificans sp. nov. and Flavobacterium ammoniigenes sp. nov., ammonifying bacteria isolated from surface river water.</title>
        <authorList>
            <person name="Watanabe K."/>
            <person name="Kitamura T."/>
            <person name="Ogata Y."/>
            <person name="Shindo C."/>
            <person name="Suda W."/>
        </authorList>
    </citation>
    <scope>NUCLEOTIDE SEQUENCE [LARGE SCALE GENOMIC DNA]</scope>
    <source>
        <strain evidence="1 2">GENT5</strain>
    </source>
</reference>
<gene>
    <name evidence="1" type="ORF">GENT5_17010</name>
</gene>
<dbReference type="RefSeq" id="WP_229316779.1">
    <property type="nucleotide sequence ID" value="NZ_AP025184.1"/>
</dbReference>
<dbReference type="PROSITE" id="PS51257">
    <property type="entry name" value="PROKAR_LIPOPROTEIN"/>
    <property type="match status" value="1"/>
</dbReference>
<proteinExistence type="predicted"/>
<dbReference type="Proteomes" id="UP001319867">
    <property type="component" value="Chromosome"/>
</dbReference>
<evidence type="ECO:0000313" key="1">
    <source>
        <dbReference type="EMBL" id="BDB55396.1"/>
    </source>
</evidence>
<sequence>MKNKLLILGAIAIFSTSCTSLHNSMREPNTHLELSKNDFNISDQLSATASTTKIFGIDFARLFNQKSGSIDHDGSTLSVNASNIPVIGNFVGDKTASYSLYELMKKNPNYDVALYPQFETKVVRPFLGIGFIYKKSTVKTTSRLGQLKK</sequence>
<name>A0ABN6L1C3_9FLAO</name>
<accession>A0ABN6L1C3</accession>
<dbReference type="EMBL" id="AP025184">
    <property type="protein sequence ID" value="BDB55396.1"/>
    <property type="molecule type" value="Genomic_DNA"/>
</dbReference>